<proteinExistence type="predicted"/>
<feature type="region of interest" description="Disordered" evidence="1">
    <location>
        <begin position="69"/>
        <end position="97"/>
    </location>
</feature>
<evidence type="ECO:0000313" key="3">
    <source>
        <dbReference type="Proteomes" id="UP000807769"/>
    </source>
</evidence>
<dbReference type="GeneID" id="64636766"/>
<evidence type="ECO:0000313" key="2">
    <source>
        <dbReference type="EMBL" id="KAG1815068.1"/>
    </source>
</evidence>
<organism evidence="2 3">
    <name type="scientific">Suillus subaureus</name>
    <dbReference type="NCBI Taxonomy" id="48587"/>
    <lineage>
        <taxon>Eukaryota</taxon>
        <taxon>Fungi</taxon>
        <taxon>Dikarya</taxon>
        <taxon>Basidiomycota</taxon>
        <taxon>Agaricomycotina</taxon>
        <taxon>Agaricomycetes</taxon>
        <taxon>Agaricomycetidae</taxon>
        <taxon>Boletales</taxon>
        <taxon>Suillineae</taxon>
        <taxon>Suillaceae</taxon>
        <taxon>Suillus</taxon>
    </lineage>
</organism>
<protein>
    <submittedName>
        <fullName evidence="2">Uncharacterized protein</fullName>
    </submittedName>
</protein>
<gene>
    <name evidence="2" type="ORF">BJ212DRAFT_253438</name>
</gene>
<dbReference type="OrthoDB" id="548295at2759"/>
<keyword evidence="3" id="KW-1185">Reference proteome</keyword>
<name>A0A9P7JCS2_9AGAM</name>
<dbReference type="Proteomes" id="UP000807769">
    <property type="component" value="Unassembled WGS sequence"/>
</dbReference>
<accession>A0A9P7JCS2</accession>
<dbReference type="EMBL" id="JABBWG010000019">
    <property type="protein sequence ID" value="KAG1815068.1"/>
    <property type="molecule type" value="Genomic_DNA"/>
</dbReference>
<sequence length="191" mass="21523">MINLFTAESVMYTDNFVQDGVSDFGGERAGIEIWVGARRFSSANLGTHFCRQFITLLVRAMLEDETEVLDWGNEEEDRGTSEQDPSLAAEDAEDAVSLGGDEDDEFLTYQPRVSQGASQRTQSPSKTVNHTEKIRRYQFLAPTLGARLLSMIGPRRQQGLLRKHRRFLNHLQPSTASCRLGNLLMLFLPNQ</sequence>
<comment type="caution">
    <text evidence="2">The sequence shown here is derived from an EMBL/GenBank/DDBJ whole genome shotgun (WGS) entry which is preliminary data.</text>
</comment>
<evidence type="ECO:0000256" key="1">
    <source>
        <dbReference type="SAM" id="MobiDB-lite"/>
    </source>
</evidence>
<reference evidence="2" key="1">
    <citation type="journal article" date="2020" name="New Phytol.">
        <title>Comparative genomics reveals dynamic genome evolution in host specialist ectomycorrhizal fungi.</title>
        <authorList>
            <person name="Lofgren L.A."/>
            <person name="Nguyen N.H."/>
            <person name="Vilgalys R."/>
            <person name="Ruytinx J."/>
            <person name="Liao H.L."/>
            <person name="Branco S."/>
            <person name="Kuo A."/>
            <person name="LaButti K."/>
            <person name="Lipzen A."/>
            <person name="Andreopoulos W."/>
            <person name="Pangilinan J."/>
            <person name="Riley R."/>
            <person name="Hundley H."/>
            <person name="Na H."/>
            <person name="Barry K."/>
            <person name="Grigoriev I.V."/>
            <person name="Stajich J.E."/>
            <person name="Kennedy P.G."/>
        </authorList>
    </citation>
    <scope>NUCLEOTIDE SEQUENCE</scope>
    <source>
        <strain evidence="2">MN1</strain>
    </source>
</reference>
<dbReference type="AlphaFoldDB" id="A0A9P7JCS2"/>
<dbReference type="RefSeq" id="XP_041192205.1">
    <property type="nucleotide sequence ID" value="XM_041342750.1"/>
</dbReference>